<dbReference type="EMBL" id="MU006588">
    <property type="protein sequence ID" value="KAF2744515.1"/>
    <property type="molecule type" value="Genomic_DNA"/>
</dbReference>
<evidence type="ECO:0000256" key="4">
    <source>
        <dbReference type="ARBA" id="ARBA00022989"/>
    </source>
</evidence>
<feature type="transmembrane region" description="Helical" evidence="6">
    <location>
        <begin position="101"/>
        <end position="122"/>
    </location>
</feature>
<dbReference type="Proteomes" id="UP000799440">
    <property type="component" value="Unassembled WGS sequence"/>
</dbReference>
<dbReference type="GO" id="GO:0022857">
    <property type="term" value="F:transmembrane transporter activity"/>
    <property type="evidence" value="ECO:0007669"/>
    <property type="project" value="InterPro"/>
</dbReference>
<dbReference type="SUPFAM" id="SSF103473">
    <property type="entry name" value="MFS general substrate transporter"/>
    <property type="match status" value="1"/>
</dbReference>
<dbReference type="GO" id="GO:0016020">
    <property type="term" value="C:membrane"/>
    <property type="evidence" value="ECO:0007669"/>
    <property type="project" value="UniProtKB-SubCell"/>
</dbReference>
<dbReference type="InterPro" id="IPR001958">
    <property type="entry name" value="Tet-R_TetA/multi-R_MdtG-like"/>
</dbReference>
<gene>
    <name evidence="8" type="ORF">M011DRAFT_408522</name>
</gene>
<feature type="transmembrane region" description="Helical" evidence="6">
    <location>
        <begin position="325"/>
        <end position="346"/>
    </location>
</feature>
<reference evidence="8" key="1">
    <citation type="journal article" date="2020" name="Stud. Mycol.">
        <title>101 Dothideomycetes genomes: a test case for predicting lifestyles and emergence of pathogens.</title>
        <authorList>
            <person name="Haridas S."/>
            <person name="Albert R."/>
            <person name="Binder M."/>
            <person name="Bloem J."/>
            <person name="Labutti K."/>
            <person name="Salamov A."/>
            <person name="Andreopoulos B."/>
            <person name="Baker S."/>
            <person name="Barry K."/>
            <person name="Bills G."/>
            <person name="Bluhm B."/>
            <person name="Cannon C."/>
            <person name="Castanera R."/>
            <person name="Culley D."/>
            <person name="Daum C."/>
            <person name="Ezra D."/>
            <person name="Gonzalez J."/>
            <person name="Henrissat B."/>
            <person name="Kuo A."/>
            <person name="Liang C."/>
            <person name="Lipzen A."/>
            <person name="Lutzoni F."/>
            <person name="Magnuson J."/>
            <person name="Mondo S."/>
            <person name="Nolan M."/>
            <person name="Ohm R."/>
            <person name="Pangilinan J."/>
            <person name="Park H.-J."/>
            <person name="Ramirez L."/>
            <person name="Alfaro M."/>
            <person name="Sun H."/>
            <person name="Tritt A."/>
            <person name="Yoshinaga Y."/>
            <person name="Zwiers L.-H."/>
            <person name="Turgeon B."/>
            <person name="Goodwin S."/>
            <person name="Spatafora J."/>
            <person name="Crous P."/>
            <person name="Grigoriev I."/>
        </authorList>
    </citation>
    <scope>NUCLEOTIDE SEQUENCE</scope>
    <source>
        <strain evidence="8">CBS 119925</strain>
    </source>
</reference>
<feature type="transmembrane region" description="Helical" evidence="6">
    <location>
        <begin position="191"/>
        <end position="213"/>
    </location>
</feature>
<feature type="transmembrane region" description="Helical" evidence="6">
    <location>
        <begin position="462"/>
        <end position="481"/>
    </location>
</feature>
<keyword evidence="9" id="KW-1185">Reference proteome</keyword>
<dbReference type="InterPro" id="IPR036259">
    <property type="entry name" value="MFS_trans_sf"/>
</dbReference>
<dbReference type="AlphaFoldDB" id="A0A6A6V227"/>
<name>A0A6A6V227_9PLEO</name>
<feature type="transmembrane region" description="Helical" evidence="6">
    <location>
        <begin position="386"/>
        <end position="407"/>
    </location>
</feature>
<sequence length="493" mass="53283">MPLSRASSSDSASTIKASNLNERTPLLAALSPVPTDATVETSIETAEEDHVLQDDDTPLPFGQIMLLCYTRLMEPIAFFSIFPYINAMIHTVGHIKTEDVGFYSGLIESLFSFTQMCVMIAWGKAADRFGRKPCLVFSVLGVAVCTCLFGMSTSIWQMILFRCLAGVFSGTLVTVRTMITEHSTKKTQARAFSYFAFAGNLGIFIGPFLGGLLEHPAEKFTSTFGRIQFFHDYPYALPGFVAASVGFSAAILGVFFLQETLHVHHHRSKSSDGRMSTWELLNYPGVGRVLLIYLYIATMAFIYTAVVPVFLFTPVDLGGIGFTPQLIAGAIGLNGVSQAIWILAIFPPLHRRIGTGSVLRLCAAWWPIFFAANPICHLLRLHRLNAVFWAVGPVSLVIGSGVAMAFTGNQLALNDIAPTHETLGTLNAIALAGSSGVRAISPALATSIYATGVKYHIAGGQLFWIVAITIALGQNLVIRLLPGKAEGKLSPEP</sequence>
<dbReference type="InterPro" id="IPR020846">
    <property type="entry name" value="MFS_dom"/>
</dbReference>
<evidence type="ECO:0000313" key="8">
    <source>
        <dbReference type="EMBL" id="KAF2744515.1"/>
    </source>
</evidence>
<dbReference type="InterPro" id="IPR011701">
    <property type="entry name" value="MFS"/>
</dbReference>
<keyword evidence="5 6" id="KW-0472">Membrane</keyword>
<keyword evidence="2" id="KW-0813">Transport</keyword>
<evidence type="ECO:0000256" key="6">
    <source>
        <dbReference type="SAM" id="Phobius"/>
    </source>
</evidence>
<accession>A0A6A6V227</accession>
<evidence type="ECO:0000313" key="9">
    <source>
        <dbReference type="Proteomes" id="UP000799440"/>
    </source>
</evidence>
<keyword evidence="3 6" id="KW-0812">Transmembrane</keyword>
<keyword evidence="4 6" id="KW-1133">Transmembrane helix</keyword>
<dbReference type="PANTHER" id="PTHR23504:SF3">
    <property type="entry name" value="MAJOR FACILITATOR SUPERFAMILY (MFS) PROFILE DOMAIN-CONTAINING PROTEIN"/>
    <property type="match status" value="1"/>
</dbReference>
<organism evidence="8 9">
    <name type="scientific">Sporormia fimetaria CBS 119925</name>
    <dbReference type="NCBI Taxonomy" id="1340428"/>
    <lineage>
        <taxon>Eukaryota</taxon>
        <taxon>Fungi</taxon>
        <taxon>Dikarya</taxon>
        <taxon>Ascomycota</taxon>
        <taxon>Pezizomycotina</taxon>
        <taxon>Dothideomycetes</taxon>
        <taxon>Pleosporomycetidae</taxon>
        <taxon>Pleosporales</taxon>
        <taxon>Sporormiaceae</taxon>
        <taxon>Sporormia</taxon>
    </lineage>
</organism>
<feature type="domain" description="Major facilitator superfamily (MFS) profile" evidence="7">
    <location>
        <begin position="63"/>
        <end position="485"/>
    </location>
</feature>
<evidence type="ECO:0000256" key="2">
    <source>
        <dbReference type="ARBA" id="ARBA00022448"/>
    </source>
</evidence>
<evidence type="ECO:0000256" key="5">
    <source>
        <dbReference type="ARBA" id="ARBA00023136"/>
    </source>
</evidence>
<dbReference type="OrthoDB" id="419616at2759"/>
<feature type="transmembrane region" description="Helical" evidence="6">
    <location>
        <begin position="134"/>
        <end position="153"/>
    </location>
</feature>
<feature type="transmembrane region" description="Helical" evidence="6">
    <location>
        <begin position="428"/>
        <end position="450"/>
    </location>
</feature>
<feature type="transmembrane region" description="Helical" evidence="6">
    <location>
        <begin position="290"/>
        <end position="313"/>
    </location>
</feature>
<feature type="transmembrane region" description="Helical" evidence="6">
    <location>
        <begin position="76"/>
        <end position="95"/>
    </location>
</feature>
<evidence type="ECO:0000256" key="1">
    <source>
        <dbReference type="ARBA" id="ARBA00004141"/>
    </source>
</evidence>
<comment type="subcellular location">
    <subcellularLocation>
        <location evidence="1">Membrane</location>
        <topology evidence="1">Multi-pass membrane protein</topology>
    </subcellularLocation>
</comment>
<dbReference type="PRINTS" id="PR01035">
    <property type="entry name" value="TCRTETA"/>
</dbReference>
<dbReference type="Pfam" id="PF07690">
    <property type="entry name" value="MFS_1"/>
    <property type="match status" value="1"/>
</dbReference>
<feature type="transmembrane region" description="Helical" evidence="6">
    <location>
        <begin position="159"/>
        <end position="179"/>
    </location>
</feature>
<proteinExistence type="predicted"/>
<protein>
    <submittedName>
        <fullName evidence="8">MFS general substrate transporter</fullName>
    </submittedName>
</protein>
<feature type="transmembrane region" description="Helical" evidence="6">
    <location>
        <begin position="233"/>
        <end position="257"/>
    </location>
</feature>
<evidence type="ECO:0000259" key="7">
    <source>
        <dbReference type="PROSITE" id="PS50850"/>
    </source>
</evidence>
<dbReference type="Gene3D" id="1.20.1250.20">
    <property type="entry name" value="MFS general substrate transporter like domains"/>
    <property type="match status" value="1"/>
</dbReference>
<dbReference type="PROSITE" id="PS50850">
    <property type="entry name" value="MFS"/>
    <property type="match status" value="1"/>
</dbReference>
<dbReference type="CDD" id="cd17330">
    <property type="entry name" value="MFS_SLC46_TetA_like"/>
    <property type="match status" value="1"/>
</dbReference>
<dbReference type="PANTHER" id="PTHR23504">
    <property type="entry name" value="MAJOR FACILITATOR SUPERFAMILY DOMAIN-CONTAINING PROTEIN 10"/>
    <property type="match status" value="1"/>
</dbReference>
<evidence type="ECO:0000256" key="3">
    <source>
        <dbReference type="ARBA" id="ARBA00022692"/>
    </source>
</evidence>